<evidence type="ECO:0000313" key="2">
    <source>
        <dbReference type="EMBL" id="UXE61236.1"/>
    </source>
</evidence>
<organism evidence="2">
    <name type="scientific">Woronichinia naegeliana WA131</name>
    <dbReference type="NCBI Taxonomy" id="2824559"/>
    <lineage>
        <taxon>Bacteria</taxon>
        <taxon>Bacillati</taxon>
        <taxon>Cyanobacteriota</taxon>
        <taxon>Cyanophyceae</taxon>
        <taxon>Synechococcales</taxon>
        <taxon>Coelosphaeriaceae</taxon>
        <taxon>Woronichinia</taxon>
    </lineage>
</organism>
<dbReference type="Pfam" id="PF18480">
    <property type="entry name" value="DUF5615"/>
    <property type="match status" value="1"/>
</dbReference>
<feature type="domain" description="DUF5615" evidence="1">
    <location>
        <begin position="4"/>
        <end position="75"/>
    </location>
</feature>
<dbReference type="EMBL" id="CP073041">
    <property type="protein sequence ID" value="UXE61236.1"/>
    <property type="molecule type" value="Genomic_DNA"/>
</dbReference>
<reference evidence="2" key="1">
    <citation type="submission" date="2021-04" db="EMBL/GenBank/DDBJ databases">
        <title>Genome sequence of Woronichinia naegeliana from Washington state freshwater lake bloom.</title>
        <authorList>
            <person name="Dreher T.W."/>
        </authorList>
    </citation>
    <scope>NUCLEOTIDE SEQUENCE</scope>
    <source>
        <strain evidence="2">WA131</strain>
    </source>
</reference>
<accession>A0A977KYF2</accession>
<dbReference type="Proteomes" id="UP001065613">
    <property type="component" value="Chromosome"/>
</dbReference>
<name>A0A977KYF2_9CYAN</name>
<dbReference type="KEGG" id="wna:KA717_38670"/>
<dbReference type="InterPro" id="IPR041049">
    <property type="entry name" value="DUF5615"/>
</dbReference>
<sequence length="76" mass="8652">MNGFLFDENLPSKIQFASSLPITHVSALGKSLSDTEIWQYAKEKNLIIVTKDVDFSDRLMLDSNPPKVVHLRFVNM</sequence>
<proteinExistence type="predicted"/>
<evidence type="ECO:0000259" key="1">
    <source>
        <dbReference type="Pfam" id="PF18480"/>
    </source>
</evidence>
<gene>
    <name evidence="2" type="ORF">KA717_38670</name>
</gene>
<protein>
    <submittedName>
        <fullName evidence="2">DUF5615 family PIN-like protein</fullName>
    </submittedName>
</protein>
<dbReference type="AlphaFoldDB" id="A0A977KYF2"/>